<keyword evidence="2" id="KW-1185">Reference proteome</keyword>
<dbReference type="Proteomes" id="UP000078576">
    <property type="component" value="Unassembled WGS sequence"/>
</dbReference>
<organism evidence="1 2">
    <name type="scientific">Cytospora mali</name>
    <name type="common">Apple Valsa canker fungus</name>
    <name type="synonym">Valsa mali</name>
    <dbReference type="NCBI Taxonomy" id="578113"/>
    <lineage>
        <taxon>Eukaryota</taxon>
        <taxon>Fungi</taxon>
        <taxon>Dikarya</taxon>
        <taxon>Ascomycota</taxon>
        <taxon>Pezizomycotina</taxon>
        <taxon>Sordariomycetes</taxon>
        <taxon>Sordariomycetidae</taxon>
        <taxon>Diaporthales</taxon>
        <taxon>Cytosporaceae</taxon>
        <taxon>Cytospora</taxon>
    </lineage>
</organism>
<protein>
    <recommendedName>
        <fullName evidence="3">Velvet domain-containing protein</fullName>
    </recommendedName>
</protein>
<proteinExistence type="predicted"/>
<dbReference type="OrthoDB" id="5399926at2759"/>
<evidence type="ECO:0008006" key="3">
    <source>
        <dbReference type="Google" id="ProtNLM"/>
    </source>
</evidence>
<dbReference type="EMBL" id="KN714681">
    <property type="protein sequence ID" value="KUI55579.1"/>
    <property type="molecule type" value="Genomic_DNA"/>
</dbReference>
<accession>A0A194UVE4</accession>
<evidence type="ECO:0000313" key="1">
    <source>
        <dbReference type="EMBL" id="KUI55579.1"/>
    </source>
</evidence>
<reference evidence="2" key="1">
    <citation type="submission" date="2014-12" db="EMBL/GenBank/DDBJ databases">
        <title>Genome Sequence of Valsa Canker Pathogens Uncovers a Specific Adaption of Colonization on Woody Bark.</title>
        <authorList>
            <person name="Yin Z."/>
            <person name="Liu H."/>
            <person name="Gao X."/>
            <person name="Li Z."/>
            <person name="Song N."/>
            <person name="Ke X."/>
            <person name="Dai Q."/>
            <person name="Wu Y."/>
            <person name="Sun Y."/>
            <person name="Xu J.-R."/>
            <person name="Kang Z.K."/>
            <person name="Wang L."/>
            <person name="Huang L."/>
        </authorList>
    </citation>
    <scope>NUCLEOTIDE SEQUENCE [LARGE SCALE GENOMIC DNA]</scope>
    <source>
        <strain evidence="2">SXYL134</strain>
    </source>
</reference>
<name>A0A194UVE4_CYTMA</name>
<dbReference type="AlphaFoldDB" id="A0A194UVE4"/>
<gene>
    <name evidence="1" type="ORF">VP1G_02951</name>
</gene>
<sequence length="174" mass="18886">MSSSTQASREVSVEIVVQPPSMIGVNRRLVPPIVARTSDAQLIEDYLNNNKQVYATAMLTSTSGQDYTPVLNGTWNVNAQLVQTSSSGGGSSSRHGHNRWLYFIFSPVYIGRQGTYTFSVVISALSLADGTSLVVGGRTTRQITVANQHTRPERPGSSEREILRQLQAAGLYSP</sequence>
<evidence type="ECO:0000313" key="2">
    <source>
        <dbReference type="Proteomes" id="UP000078576"/>
    </source>
</evidence>